<dbReference type="Proteomes" id="UP000192328">
    <property type="component" value="Unassembled WGS sequence"/>
</dbReference>
<accession>A0AC61PHQ1</accession>
<organism evidence="1 2">
    <name type="scientific">Aristaeella lactis</name>
    <dbReference type="NCBI Taxonomy" id="3046383"/>
    <lineage>
        <taxon>Bacteria</taxon>
        <taxon>Bacillati</taxon>
        <taxon>Bacillota</taxon>
        <taxon>Clostridia</taxon>
        <taxon>Eubacteriales</taxon>
        <taxon>Aristaeellaceae</taxon>
        <taxon>Aristaeella</taxon>
    </lineage>
</organism>
<gene>
    <name evidence="1" type="ORF">SAMN06297397_0280</name>
</gene>
<keyword evidence="2" id="KW-1185">Reference proteome</keyword>
<name>A0AC61PHQ1_9FIRM</name>
<protein>
    <submittedName>
        <fullName evidence="1">Uncharacterized protein</fullName>
    </submittedName>
</protein>
<sequence length="149" mass="16755">MNQESAPSPRQVYGDIIDLPHHQSPTRPHMSLHDRAAQFAPFAALTGYEEMVDEEARLTEREISLGDSDLDILDQQFRRLSELLSAGQRPPVTVTFFVPDPHKAGGRYDTVSGLARRLDPVEKQLLILTESTPPQPISLDMNRILEIDL</sequence>
<evidence type="ECO:0000313" key="1">
    <source>
        <dbReference type="EMBL" id="SMC36371.1"/>
    </source>
</evidence>
<dbReference type="EMBL" id="FWXZ01000001">
    <property type="protein sequence ID" value="SMC36371.1"/>
    <property type="molecule type" value="Genomic_DNA"/>
</dbReference>
<evidence type="ECO:0000313" key="2">
    <source>
        <dbReference type="Proteomes" id="UP000192328"/>
    </source>
</evidence>
<reference evidence="1" key="1">
    <citation type="submission" date="2017-04" db="EMBL/GenBank/DDBJ databases">
        <authorList>
            <person name="Varghese N."/>
            <person name="Submissions S."/>
        </authorList>
    </citation>
    <scope>NUCLEOTIDE SEQUENCE</scope>
    <source>
        <strain evidence="1">WTE2008</strain>
    </source>
</reference>
<proteinExistence type="predicted"/>
<comment type="caution">
    <text evidence="1">The sequence shown here is derived from an EMBL/GenBank/DDBJ whole genome shotgun (WGS) entry which is preliminary data.</text>
</comment>